<dbReference type="VEuPathDB" id="VectorBase:MDOA014784"/>
<dbReference type="AlphaFoldDB" id="A0A1I8NG58"/>
<name>A0A1I8NG58_MUSDO</name>
<sequence>MHSKIVEDFGKYVSIIKVIISPDGLIKIRPDGTRNKKAFKEFKLLNMAIFEAVRCEGFYEQDYAKKLEIVSNSIRPDTSEQCPTIKKLENEEKVHLFESNIHEEENK</sequence>
<reference evidence="1" key="1">
    <citation type="submission" date="2020-05" db="UniProtKB">
        <authorList>
            <consortium name="EnsemblMetazoa"/>
        </authorList>
    </citation>
    <scope>IDENTIFICATION</scope>
    <source>
        <strain evidence="1">Aabys</strain>
    </source>
</reference>
<accession>A0A1I8NG58</accession>
<dbReference type="EnsemblMetazoa" id="MDOA014784-RA">
    <property type="protein sequence ID" value="MDOA014784-PA"/>
    <property type="gene ID" value="MDOA014784"/>
</dbReference>
<proteinExistence type="predicted"/>
<protein>
    <submittedName>
        <fullName evidence="1">Uncharacterized protein</fullName>
    </submittedName>
</protein>
<dbReference type="VEuPathDB" id="VectorBase:MDOMA2_021059"/>
<evidence type="ECO:0000313" key="1">
    <source>
        <dbReference type="EnsemblMetazoa" id="MDOA014784-PA"/>
    </source>
</evidence>
<organism evidence="1">
    <name type="scientific">Musca domestica</name>
    <name type="common">House fly</name>
    <dbReference type="NCBI Taxonomy" id="7370"/>
    <lineage>
        <taxon>Eukaryota</taxon>
        <taxon>Metazoa</taxon>
        <taxon>Ecdysozoa</taxon>
        <taxon>Arthropoda</taxon>
        <taxon>Hexapoda</taxon>
        <taxon>Insecta</taxon>
        <taxon>Pterygota</taxon>
        <taxon>Neoptera</taxon>
        <taxon>Endopterygota</taxon>
        <taxon>Diptera</taxon>
        <taxon>Brachycera</taxon>
        <taxon>Muscomorpha</taxon>
        <taxon>Muscoidea</taxon>
        <taxon>Muscidae</taxon>
        <taxon>Musca</taxon>
    </lineage>
</organism>